<dbReference type="CDD" id="cd04301">
    <property type="entry name" value="NAT_SF"/>
    <property type="match status" value="1"/>
</dbReference>
<name>A0A0W1AQG4_9BACL</name>
<dbReference type="EMBL" id="LCZJ02000065">
    <property type="protein sequence ID" value="KTD83509.1"/>
    <property type="molecule type" value="Genomic_DNA"/>
</dbReference>
<evidence type="ECO:0000259" key="1">
    <source>
        <dbReference type="PROSITE" id="PS51186"/>
    </source>
</evidence>
<dbReference type="RefSeq" id="WP_060626777.1">
    <property type="nucleotide sequence ID" value="NZ_LCZJ02000065.1"/>
</dbReference>
<dbReference type="GO" id="GO:0016747">
    <property type="term" value="F:acyltransferase activity, transferring groups other than amino-acyl groups"/>
    <property type="evidence" value="ECO:0007669"/>
    <property type="project" value="InterPro"/>
</dbReference>
<dbReference type="AlphaFoldDB" id="A0A0W1AQG4"/>
<gene>
    <name evidence="2" type="ORF">UQ64_02425</name>
</gene>
<dbReference type="PROSITE" id="PS51186">
    <property type="entry name" value="GNAT"/>
    <property type="match status" value="1"/>
</dbReference>
<dbReference type="InterPro" id="IPR016181">
    <property type="entry name" value="Acyl_CoA_acyltransferase"/>
</dbReference>
<evidence type="ECO:0000313" key="2">
    <source>
        <dbReference type="EMBL" id="KTD83509.1"/>
    </source>
</evidence>
<dbReference type="Gene3D" id="3.40.630.30">
    <property type="match status" value="1"/>
</dbReference>
<keyword evidence="3" id="KW-1185">Reference proteome</keyword>
<organism evidence="2 3">
    <name type="scientific">Paenibacillus etheri</name>
    <dbReference type="NCBI Taxonomy" id="1306852"/>
    <lineage>
        <taxon>Bacteria</taxon>
        <taxon>Bacillati</taxon>
        <taxon>Bacillota</taxon>
        <taxon>Bacilli</taxon>
        <taxon>Bacillales</taxon>
        <taxon>Paenibacillaceae</taxon>
        <taxon>Paenibacillus</taxon>
    </lineage>
</organism>
<dbReference type="SUPFAM" id="SSF55729">
    <property type="entry name" value="Acyl-CoA N-acyltransferases (Nat)"/>
    <property type="match status" value="1"/>
</dbReference>
<sequence length="107" mass="12139">MQIESIIYSNKLWQIVIEYAQECSWRAGTTLAKQMKECHFSDWERVFVALDGDHIAGYCALAKTDCIPDIPYTPYIGFVFVGEQYRGNRLSEKLILSASAYAKGTGF</sequence>
<proteinExistence type="predicted"/>
<dbReference type="Pfam" id="PF00583">
    <property type="entry name" value="Acetyltransf_1"/>
    <property type="match status" value="1"/>
</dbReference>
<feature type="domain" description="N-acetyltransferase" evidence="1">
    <location>
        <begin position="1"/>
        <end position="107"/>
    </location>
</feature>
<protein>
    <recommendedName>
        <fullName evidence="1">N-acetyltransferase domain-containing protein</fullName>
    </recommendedName>
</protein>
<dbReference type="Proteomes" id="UP000054709">
    <property type="component" value="Unassembled WGS sequence"/>
</dbReference>
<dbReference type="InterPro" id="IPR000182">
    <property type="entry name" value="GNAT_dom"/>
</dbReference>
<accession>A0A0W1AQG4</accession>
<evidence type="ECO:0000313" key="3">
    <source>
        <dbReference type="Proteomes" id="UP000054709"/>
    </source>
</evidence>
<comment type="caution">
    <text evidence="2">The sequence shown here is derived from an EMBL/GenBank/DDBJ whole genome shotgun (WGS) entry which is preliminary data.</text>
</comment>
<reference evidence="2 3" key="1">
    <citation type="journal article" date="2015" name="Int. Biodeterior. Biodegradation">
        <title>Physiological and genetic screening methods for the isolation of methyl tert-butyl ether-degrading bacteria for bioremediation purposes.</title>
        <authorList>
            <person name="Guisado I.M."/>
            <person name="Purswani J."/>
            <person name="Gonzalez Lopez J."/>
            <person name="Pozo C."/>
        </authorList>
    </citation>
    <scope>NUCLEOTIDE SEQUENCE [LARGE SCALE GENOMIC DNA]</scope>
    <source>
        <strain evidence="2 3">SH7</strain>
    </source>
</reference>